<feature type="domain" description="RPAP1/MINIYO-like TPR repeats" evidence="1">
    <location>
        <begin position="628"/>
        <end position="747"/>
    </location>
</feature>
<dbReference type="InterPro" id="IPR057989">
    <property type="entry name" value="TPR_RPAP1/MINIYO-like"/>
</dbReference>
<keyword evidence="3" id="KW-1185">Reference proteome</keyword>
<evidence type="ECO:0000313" key="2">
    <source>
        <dbReference type="EMBL" id="CAI9104803.1"/>
    </source>
</evidence>
<name>A0AAV1DD31_OLDCO</name>
<dbReference type="Proteomes" id="UP001161247">
    <property type="component" value="Chromosome 4"/>
</dbReference>
<dbReference type="EMBL" id="OX459121">
    <property type="protein sequence ID" value="CAI9104803.1"/>
    <property type="molecule type" value="Genomic_DNA"/>
</dbReference>
<proteinExistence type="predicted"/>
<dbReference type="AlphaFoldDB" id="A0AAV1DD31"/>
<protein>
    <submittedName>
        <fullName evidence="2">OLC1v1003566C1</fullName>
    </submittedName>
</protein>
<evidence type="ECO:0000313" key="3">
    <source>
        <dbReference type="Proteomes" id="UP001161247"/>
    </source>
</evidence>
<dbReference type="InterPro" id="IPR055326">
    <property type="entry name" value="MINIYO"/>
</dbReference>
<sequence length="885" mass="98612">MDQMWNRDLQTFICPFGGTATVMESLHLLRSLRFLFCGSFPVLSVWLSVPTFKKLIENEVLSEFAAISKEAYLVLETLTKRLPNFYSSSHAEEFGFEEEIWCWSRVGPLVDLALDWTLVKDISPISSFLDNLNGENVYSASQVSSLNSLLWVISSVIHTISGVLEAVLPVDNKDCSSSGCLPWLPDFVPKIGLKLIKNGLFVQSVETGDGGDSFLHFLCHLRNKFGLETTLASASCLQGLVQVAVSVDKLIKLAKHEKLNTMSSHYAIISNDEQILTVGLSESSLKDLRALFASIKPNNVQLIETFGRGGPAPGVGVGWGASGGGFWSKTILMAQVDARLITSLVEVFQNSSGEELSTIEHLQHFMQMMNSTLGVCLAAGPRDGLVVDKLFDLLLHIPVLKCLDVVMHQFLCVTEGIKPFDWKYEEEDYQLFSAVLASHFKDRWLSVKTKPKGTEESHHAKIDALKKGNNVLLDTIHEESDSSLCAVSLTQQWAYQRLPLPMQWFLSPISIMHNKKDSRKVDFQQEQVDLVEVAKAGLFFLLGLESTSAFLNAESCSFIRAVPVIWKLHALSVILIDGMAILEDQKSKDVFRTLQNIYGQFFDNLPIADTRGTVKASGLLLFHSEVNENYSTFVEMLVEQFAAESYGDLVFGCQVSVYLRRHVEASVKLATWNALLNVRALELLPPVDSCFGEADGYLEPVEDDEKLLEAYVKSWVSGGLDRAASRRSVSYTLALHHLSSFIFADSTADKLLLRNQLAKSLLRDYTRNVQQRQGMMMNLVQYKKKPGEEGFEVGNRLQVLKDACGGDSSLLKEVEKLKLLLLSEAELTACRRYLGSCIGKLSWSYIDVNVALVGRRKSCEGVGGVDRISLDGGRFIWVHEFVFMK</sequence>
<dbReference type="Pfam" id="PF25766">
    <property type="entry name" value="TPR_RPAP1"/>
    <property type="match status" value="1"/>
</dbReference>
<reference evidence="2" key="1">
    <citation type="submission" date="2023-03" db="EMBL/GenBank/DDBJ databases">
        <authorList>
            <person name="Julca I."/>
        </authorList>
    </citation>
    <scope>NUCLEOTIDE SEQUENCE</scope>
</reference>
<dbReference type="PANTHER" id="PTHR47605:SF2">
    <property type="entry name" value="TRANSCRIPTIONAL ELONGATION REGULATOR MINIYO"/>
    <property type="match status" value="1"/>
</dbReference>
<gene>
    <name evidence="2" type="ORF">OLC1_LOCUS13647</name>
</gene>
<organism evidence="2 3">
    <name type="scientific">Oldenlandia corymbosa var. corymbosa</name>
    <dbReference type="NCBI Taxonomy" id="529605"/>
    <lineage>
        <taxon>Eukaryota</taxon>
        <taxon>Viridiplantae</taxon>
        <taxon>Streptophyta</taxon>
        <taxon>Embryophyta</taxon>
        <taxon>Tracheophyta</taxon>
        <taxon>Spermatophyta</taxon>
        <taxon>Magnoliopsida</taxon>
        <taxon>eudicotyledons</taxon>
        <taxon>Gunneridae</taxon>
        <taxon>Pentapetalae</taxon>
        <taxon>asterids</taxon>
        <taxon>lamiids</taxon>
        <taxon>Gentianales</taxon>
        <taxon>Rubiaceae</taxon>
        <taxon>Rubioideae</taxon>
        <taxon>Spermacoceae</taxon>
        <taxon>Hedyotis-Oldenlandia complex</taxon>
        <taxon>Oldenlandia</taxon>
    </lineage>
</organism>
<accession>A0AAV1DD31</accession>
<dbReference type="PANTHER" id="PTHR47605">
    <property type="entry name" value="TRANSCRIPTIONAL ELONGATION REGULATOR MINIYO"/>
    <property type="match status" value="1"/>
</dbReference>
<evidence type="ECO:0000259" key="1">
    <source>
        <dbReference type="Pfam" id="PF25766"/>
    </source>
</evidence>